<accession>A0A316E1W4</accession>
<feature type="domain" description="Metallo-beta-lactamase" evidence="1">
    <location>
        <begin position="20"/>
        <end position="77"/>
    </location>
</feature>
<comment type="caution">
    <text evidence="3">The sequence shown here is derived from an EMBL/GenBank/DDBJ whole genome shotgun (WGS) entry which is preliminary data.</text>
</comment>
<organism evidence="3 4">
    <name type="scientific">Maribacter polysiphoniae</name>
    <dbReference type="NCBI Taxonomy" id="429344"/>
    <lineage>
        <taxon>Bacteria</taxon>
        <taxon>Pseudomonadati</taxon>
        <taxon>Bacteroidota</taxon>
        <taxon>Flavobacteriia</taxon>
        <taxon>Flavobacteriales</taxon>
        <taxon>Flavobacteriaceae</taxon>
        <taxon>Maribacter</taxon>
    </lineage>
</organism>
<reference evidence="3 4" key="1">
    <citation type="submission" date="2018-05" db="EMBL/GenBank/DDBJ databases">
        <title>Genomic Encyclopedia of Archaeal and Bacterial Type Strains, Phase II (KMG-II): from individual species to whole genera.</title>
        <authorList>
            <person name="Goeker M."/>
        </authorList>
    </citation>
    <scope>NUCLEOTIDE SEQUENCE [LARGE SCALE GENOMIC DNA]</scope>
    <source>
        <strain evidence="3 4">DSM 23514</strain>
    </source>
</reference>
<dbReference type="Proteomes" id="UP000245667">
    <property type="component" value="Unassembled WGS sequence"/>
</dbReference>
<dbReference type="CDD" id="cd07713">
    <property type="entry name" value="DHPS-like_MBL-fold"/>
    <property type="match status" value="1"/>
</dbReference>
<evidence type="ECO:0000259" key="1">
    <source>
        <dbReference type="Pfam" id="PF00753"/>
    </source>
</evidence>
<evidence type="ECO:0000313" key="2">
    <source>
        <dbReference type="EMBL" id="MBD1260801.1"/>
    </source>
</evidence>
<dbReference type="AlphaFoldDB" id="A0A316E1W4"/>
<dbReference type="InterPro" id="IPR052926">
    <property type="entry name" value="Metallo-beta-lactamase_dom"/>
</dbReference>
<reference evidence="2 5" key="2">
    <citation type="submission" date="2020-07" db="EMBL/GenBank/DDBJ databases">
        <title>The draft genome sequence of Maribacter polysiphoniae KCTC 22021.</title>
        <authorList>
            <person name="Mu L."/>
        </authorList>
    </citation>
    <scope>NUCLEOTIDE SEQUENCE [LARGE SCALE GENOMIC DNA]</scope>
    <source>
        <strain evidence="2 5">KCTC 22021</strain>
    </source>
</reference>
<evidence type="ECO:0000313" key="4">
    <source>
        <dbReference type="Proteomes" id="UP000245667"/>
    </source>
</evidence>
<dbReference type="EMBL" id="JACWLN010000003">
    <property type="protein sequence ID" value="MBD1260801.1"/>
    <property type="molecule type" value="Genomic_DNA"/>
</dbReference>
<dbReference type="PANTHER" id="PTHR13754">
    <property type="entry name" value="METALLO-BETA-LACTAMASE SUPERFAMILY PROTEIN"/>
    <property type="match status" value="1"/>
</dbReference>
<evidence type="ECO:0000313" key="5">
    <source>
        <dbReference type="Proteomes" id="UP000651837"/>
    </source>
</evidence>
<name>A0A316E1W4_9FLAO</name>
<protein>
    <submittedName>
        <fullName evidence="3">7, 8-dihydropterin-6-yl-methyl-4-(Beta-D-ribofuranosyl)aminobenzene 5'-phosphate synthase</fullName>
    </submittedName>
    <submittedName>
        <fullName evidence="2">MBL fold metallo-hydrolase</fullName>
    </submittedName>
</protein>
<sequence length="260" mass="28799">MKLTVLTENVAGPGFLAEHGLSYLIEVKGETILFDTGSSDVFLKNGKRLGIDVDKVVNTIVLSHGHWDHGNGLRFIGNKTLITHPDSFMKRYRKKDHSAIGLQLSKEELSEKFKVITSKKPYKINEHIIFLGEIPRLTDFEAKTSEHINEEGALDFVPDDSALAIVEDDVLHVVTGCSHAGICNIVNYAIQVTGVHNVKTVIGGFHLKKDNKQTEEAIRCFKELHIQSVFPSHCTELPALVAFSKGFPISQLKTGMVLTL</sequence>
<keyword evidence="5" id="KW-1185">Reference proteome</keyword>
<dbReference type="SUPFAM" id="SSF56281">
    <property type="entry name" value="Metallo-hydrolase/oxidoreductase"/>
    <property type="match status" value="1"/>
</dbReference>
<dbReference type="EMBL" id="QGGQ01000003">
    <property type="protein sequence ID" value="PWK24065.1"/>
    <property type="molecule type" value="Genomic_DNA"/>
</dbReference>
<proteinExistence type="predicted"/>
<dbReference type="PANTHER" id="PTHR13754:SF18">
    <property type="entry name" value="7,8-DIHYDROPTERIN-6-METHYL-4-(BETA-D-RIBOFURANOSYL)-AMINOBENZENE-5'-PHOSPHATE SYNTHASE"/>
    <property type="match status" value="1"/>
</dbReference>
<dbReference type="InterPro" id="IPR041712">
    <property type="entry name" value="DHPS-like_MBL-fold"/>
</dbReference>
<dbReference type="OrthoDB" id="9803916at2"/>
<dbReference type="Proteomes" id="UP000651837">
    <property type="component" value="Unassembled WGS sequence"/>
</dbReference>
<dbReference type="InterPro" id="IPR001279">
    <property type="entry name" value="Metallo-B-lactamas"/>
</dbReference>
<dbReference type="Gene3D" id="3.60.15.10">
    <property type="entry name" value="Ribonuclease Z/Hydroxyacylglutathione hydrolase-like"/>
    <property type="match status" value="1"/>
</dbReference>
<dbReference type="RefSeq" id="WP_109649819.1">
    <property type="nucleotide sequence ID" value="NZ_JACWLN010000003.1"/>
</dbReference>
<dbReference type="GO" id="GO:0016740">
    <property type="term" value="F:transferase activity"/>
    <property type="evidence" value="ECO:0007669"/>
    <property type="project" value="TreeGrafter"/>
</dbReference>
<gene>
    <name evidence="2" type="ORF">HZY62_09405</name>
    <name evidence="3" type="ORF">LX92_01651</name>
</gene>
<dbReference type="Pfam" id="PF00753">
    <property type="entry name" value="Lactamase_B"/>
    <property type="match status" value="1"/>
</dbReference>
<dbReference type="InterPro" id="IPR036866">
    <property type="entry name" value="RibonucZ/Hydroxyglut_hydro"/>
</dbReference>
<evidence type="ECO:0000313" key="3">
    <source>
        <dbReference type="EMBL" id="PWK24065.1"/>
    </source>
</evidence>